<dbReference type="PANTHER" id="PTHR22655:SF2">
    <property type="entry name" value="ATP-DEPENDENT RNA HELICASE TDRD12-RELATED"/>
    <property type="match status" value="1"/>
</dbReference>
<evidence type="ECO:0000313" key="11">
    <source>
        <dbReference type="Proteomes" id="UP001153737"/>
    </source>
</evidence>
<evidence type="ECO:0000256" key="5">
    <source>
        <dbReference type="ARBA" id="ARBA00022806"/>
    </source>
</evidence>
<evidence type="ECO:0000256" key="2">
    <source>
        <dbReference type="ARBA" id="ARBA00022737"/>
    </source>
</evidence>
<evidence type="ECO:0000256" key="4">
    <source>
        <dbReference type="ARBA" id="ARBA00022801"/>
    </source>
</evidence>
<gene>
    <name evidence="10" type="ORF">PHAECO_LOCUS11964</name>
</gene>
<evidence type="ECO:0000259" key="9">
    <source>
        <dbReference type="PROSITE" id="PS51203"/>
    </source>
</evidence>
<accession>A0A9N9SIT6</accession>
<dbReference type="EC" id="3.6.4.13" evidence="1"/>
<dbReference type="InterPro" id="IPR007052">
    <property type="entry name" value="CS_dom"/>
</dbReference>
<keyword evidence="11" id="KW-1185">Reference proteome</keyword>
<dbReference type="PROSITE" id="PS51203">
    <property type="entry name" value="CS"/>
    <property type="match status" value="1"/>
</dbReference>
<feature type="compositionally biased region" description="Acidic residues" evidence="8">
    <location>
        <begin position="137"/>
        <end position="146"/>
    </location>
</feature>
<dbReference type="GO" id="GO:0016787">
    <property type="term" value="F:hydrolase activity"/>
    <property type="evidence" value="ECO:0007669"/>
    <property type="project" value="UniProtKB-KW"/>
</dbReference>
<dbReference type="OrthoDB" id="249932at2759"/>
<keyword evidence="2" id="KW-0677">Repeat</keyword>
<sequence>MQNRELPSITAAPAGDFYTPEIYWSQTESTIRISIRLTDVEDYKLTLTKGRILNFRTDKDEKTYSLKLMFYDTVQSMQHTSPGPDIRITLVKTKPIDWPRLILAKQRARNIHYDLANMAVADDEPKRFLQLPKELQDVDSDGDDGEGPMYHVTSDLDSDFDVDLPHDSD</sequence>
<dbReference type="EMBL" id="OU896714">
    <property type="protein sequence ID" value="CAG9824921.1"/>
    <property type="molecule type" value="Genomic_DNA"/>
</dbReference>
<dbReference type="Proteomes" id="UP001153737">
    <property type="component" value="Chromosome 8"/>
</dbReference>
<dbReference type="GO" id="GO:0003724">
    <property type="term" value="F:RNA helicase activity"/>
    <property type="evidence" value="ECO:0007669"/>
    <property type="project" value="UniProtKB-EC"/>
</dbReference>
<dbReference type="InterPro" id="IPR008978">
    <property type="entry name" value="HSP20-like_chaperone"/>
</dbReference>
<proteinExistence type="predicted"/>
<keyword evidence="5" id="KW-0347">Helicase</keyword>
<feature type="region of interest" description="Disordered" evidence="8">
    <location>
        <begin position="130"/>
        <end position="169"/>
    </location>
</feature>
<organism evidence="10 11">
    <name type="scientific">Phaedon cochleariae</name>
    <name type="common">Mustard beetle</name>
    <dbReference type="NCBI Taxonomy" id="80249"/>
    <lineage>
        <taxon>Eukaryota</taxon>
        <taxon>Metazoa</taxon>
        <taxon>Ecdysozoa</taxon>
        <taxon>Arthropoda</taxon>
        <taxon>Hexapoda</taxon>
        <taxon>Insecta</taxon>
        <taxon>Pterygota</taxon>
        <taxon>Neoptera</taxon>
        <taxon>Endopterygota</taxon>
        <taxon>Coleoptera</taxon>
        <taxon>Polyphaga</taxon>
        <taxon>Cucujiformia</taxon>
        <taxon>Chrysomeloidea</taxon>
        <taxon>Chrysomelidae</taxon>
        <taxon>Chrysomelinae</taxon>
        <taxon>Chrysomelini</taxon>
        <taxon>Phaedon</taxon>
    </lineage>
</organism>
<dbReference type="GO" id="GO:0042078">
    <property type="term" value="P:germ-line stem cell division"/>
    <property type="evidence" value="ECO:0007669"/>
    <property type="project" value="TreeGrafter"/>
</dbReference>
<evidence type="ECO:0000256" key="3">
    <source>
        <dbReference type="ARBA" id="ARBA00022741"/>
    </source>
</evidence>
<dbReference type="GO" id="GO:0005524">
    <property type="term" value="F:ATP binding"/>
    <property type="evidence" value="ECO:0007669"/>
    <property type="project" value="UniProtKB-KW"/>
</dbReference>
<feature type="domain" description="CS" evidence="9">
    <location>
        <begin position="17"/>
        <end position="102"/>
    </location>
</feature>
<reference evidence="10" key="1">
    <citation type="submission" date="2022-01" db="EMBL/GenBank/DDBJ databases">
        <authorList>
            <person name="King R."/>
        </authorList>
    </citation>
    <scope>NUCLEOTIDE SEQUENCE</scope>
</reference>
<name>A0A9N9SIT6_PHACE</name>
<evidence type="ECO:0000256" key="1">
    <source>
        <dbReference type="ARBA" id="ARBA00012552"/>
    </source>
</evidence>
<dbReference type="AlphaFoldDB" id="A0A9N9SIT6"/>
<evidence type="ECO:0000256" key="8">
    <source>
        <dbReference type="SAM" id="MobiDB-lite"/>
    </source>
</evidence>
<reference evidence="10" key="2">
    <citation type="submission" date="2022-10" db="EMBL/GenBank/DDBJ databases">
        <authorList>
            <consortium name="ENA_rothamsted_submissions"/>
            <consortium name="culmorum"/>
            <person name="King R."/>
        </authorList>
    </citation>
    <scope>NUCLEOTIDE SEQUENCE</scope>
</reference>
<protein>
    <recommendedName>
        <fullName evidence="1">RNA helicase</fullName>
        <ecNumber evidence="1">3.6.4.13</ecNumber>
    </recommendedName>
</protein>
<evidence type="ECO:0000256" key="6">
    <source>
        <dbReference type="ARBA" id="ARBA00022840"/>
    </source>
</evidence>
<dbReference type="SUPFAM" id="SSF49764">
    <property type="entry name" value="HSP20-like chaperones"/>
    <property type="match status" value="1"/>
</dbReference>
<keyword evidence="3" id="KW-0547">Nucleotide-binding</keyword>
<comment type="catalytic activity">
    <reaction evidence="7">
        <text>ATP + H2O = ADP + phosphate + H(+)</text>
        <dbReference type="Rhea" id="RHEA:13065"/>
        <dbReference type="ChEBI" id="CHEBI:15377"/>
        <dbReference type="ChEBI" id="CHEBI:15378"/>
        <dbReference type="ChEBI" id="CHEBI:30616"/>
        <dbReference type="ChEBI" id="CHEBI:43474"/>
        <dbReference type="ChEBI" id="CHEBI:456216"/>
        <dbReference type="EC" id="3.6.4.13"/>
    </reaction>
</comment>
<dbReference type="Gene3D" id="2.60.40.790">
    <property type="match status" value="1"/>
</dbReference>
<evidence type="ECO:0000256" key="7">
    <source>
        <dbReference type="ARBA" id="ARBA00047984"/>
    </source>
</evidence>
<dbReference type="PANTHER" id="PTHR22655">
    <property type="entry name" value="ATP-DEPENDENT RNA HELICASE TDRD12-RELATED"/>
    <property type="match status" value="1"/>
</dbReference>
<keyword evidence="6" id="KW-0067">ATP-binding</keyword>
<keyword evidence="4" id="KW-0378">Hydrolase</keyword>
<evidence type="ECO:0000313" key="10">
    <source>
        <dbReference type="EMBL" id="CAG9824921.1"/>
    </source>
</evidence>